<dbReference type="GO" id="GO:0008061">
    <property type="term" value="F:chitin binding"/>
    <property type="evidence" value="ECO:0007669"/>
    <property type="project" value="UniProtKB-KW"/>
</dbReference>
<dbReference type="InParanoid" id="C8VSV8"/>
<reference evidence="7" key="1">
    <citation type="journal article" date="2005" name="Nature">
        <title>Sequencing of Aspergillus nidulans and comparative analysis with A. fumigatus and A. oryzae.</title>
        <authorList>
            <person name="Galagan J.E."/>
            <person name="Calvo S.E."/>
            <person name="Cuomo C."/>
            <person name="Ma L.J."/>
            <person name="Wortman J.R."/>
            <person name="Batzoglou S."/>
            <person name="Lee S.I."/>
            <person name="Basturkmen M."/>
            <person name="Spevak C.C."/>
            <person name="Clutterbuck J."/>
            <person name="Kapitonov V."/>
            <person name="Jurka J."/>
            <person name="Scazzocchio C."/>
            <person name="Farman M."/>
            <person name="Butler J."/>
            <person name="Purcell S."/>
            <person name="Harris S."/>
            <person name="Braus G.H."/>
            <person name="Draht O."/>
            <person name="Busch S."/>
            <person name="D'Enfert C."/>
            <person name="Bouchier C."/>
            <person name="Goldman G.H."/>
            <person name="Bell-Pedersen D."/>
            <person name="Griffiths-Jones S."/>
            <person name="Doonan J.H."/>
            <person name="Yu J."/>
            <person name="Vienken K."/>
            <person name="Pain A."/>
            <person name="Freitag M."/>
            <person name="Selker E.U."/>
            <person name="Archer D.B."/>
            <person name="Penalva M.A."/>
            <person name="Oakley B.R."/>
            <person name="Momany M."/>
            <person name="Tanaka T."/>
            <person name="Kumagai T."/>
            <person name="Asai K."/>
            <person name="Machida M."/>
            <person name="Nierman W.C."/>
            <person name="Denning D.W."/>
            <person name="Caddick M."/>
            <person name="Hynes M."/>
            <person name="Paoletti M."/>
            <person name="Fischer R."/>
            <person name="Miller B."/>
            <person name="Dyer P."/>
            <person name="Sachs M.S."/>
            <person name="Osmani S.A."/>
            <person name="Birren B.W."/>
        </authorList>
    </citation>
    <scope>NUCLEOTIDE SEQUENCE [LARGE SCALE GENOMIC DNA]</scope>
    <source>
        <strain evidence="7">FGSC A4 / ATCC 38163 / CBS 112.46 / NRRL 194 / M139</strain>
    </source>
</reference>
<feature type="domain" description="LysM" evidence="5">
    <location>
        <begin position="410"/>
        <end position="456"/>
    </location>
</feature>
<feature type="region of interest" description="Disordered" evidence="4">
    <location>
        <begin position="380"/>
        <end position="405"/>
    </location>
</feature>
<evidence type="ECO:0000256" key="2">
    <source>
        <dbReference type="ARBA" id="ARBA00022729"/>
    </source>
</evidence>
<dbReference type="InterPro" id="IPR018392">
    <property type="entry name" value="LysM"/>
</dbReference>
<dbReference type="SUPFAM" id="SSF54106">
    <property type="entry name" value="LysM domain"/>
    <property type="match status" value="4"/>
</dbReference>
<feature type="domain" description="LysM" evidence="5">
    <location>
        <begin position="495"/>
        <end position="541"/>
    </location>
</feature>
<dbReference type="RefSeq" id="XP_050469200.1">
    <property type="nucleotide sequence ID" value="XM_050613378.1"/>
</dbReference>
<evidence type="ECO:0000313" key="7">
    <source>
        <dbReference type="Proteomes" id="UP000000560"/>
    </source>
</evidence>
<evidence type="ECO:0000256" key="4">
    <source>
        <dbReference type="SAM" id="MobiDB-lite"/>
    </source>
</evidence>
<protein>
    <recommendedName>
        <fullName evidence="5">LysM domain-containing protein</fullName>
    </recommendedName>
</protein>
<evidence type="ECO:0000256" key="1">
    <source>
        <dbReference type="ARBA" id="ARBA00022669"/>
    </source>
</evidence>
<evidence type="ECO:0000259" key="5">
    <source>
        <dbReference type="PROSITE" id="PS51782"/>
    </source>
</evidence>
<dbReference type="eggNOG" id="KOG2806">
    <property type="taxonomic scope" value="Eukaryota"/>
</dbReference>
<dbReference type="Gene3D" id="3.10.350.10">
    <property type="entry name" value="LysM domain"/>
    <property type="match status" value="5"/>
</dbReference>
<dbReference type="VEuPathDB" id="FungiDB:AN10104"/>
<keyword evidence="1" id="KW-0147">Chitin-binding</keyword>
<accession>C8VSV8</accession>
<dbReference type="SMART" id="SM00257">
    <property type="entry name" value="LysM"/>
    <property type="match status" value="4"/>
</dbReference>
<dbReference type="KEGG" id="ani:ANIA_10104"/>
<dbReference type="PROSITE" id="PS51782">
    <property type="entry name" value="LYSM"/>
    <property type="match status" value="4"/>
</dbReference>
<sequence>MMSSDYGRRKFPPAAYSSLLASCSVPASSYPYTYTPLPTATPTSTTPTATPTPACNGKTYVSQQSDTCETISKANSVSTDRLIEANHLDYSCSSLTPGTPLCIEDTCTVYTVKANQTCQDIVRGQSFGLVQLIGWNPFDGGKEHLHLVGLFISHSGVLSDLQANRPPRGGSFSMPDSSNSTSTGLASSIVTAWTPGETTTLTNLTTLWYSPTIDPSYNQSIITYTANSTLSSLLAERTQYCWVTDDDWDNLFNPDDLAQNCQSLYSAYCDPAPTAPVPGSSPAVPGSCTPVYSTAVPSSTPQRPSATSSGVPTPTPTQSGMADGCTKFHKVEKDEGCQQIADDYGIALSNFYAWNPAVGDDCMGLQYDYYVCVGKAATTSAPATTTSSPTVSTSATPTPTQSGMTDGCTEFHKVEKDKGCQQIADDYGIALSNFYAWNPAVGDDCMGLQYDYYVCVGTSATAPTSTASDERSTTTTPNGATPTPVQSGMTSGCTKFHMVEEGEYCYELANSYGIALADFEAWNPAVGSNCEGLQYGYYVCMGTS</sequence>
<dbReference type="OMA" id="PGYYLCV"/>
<keyword evidence="2" id="KW-0732">Signal</keyword>
<dbReference type="PANTHER" id="PTHR34997">
    <property type="entry name" value="AM15"/>
    <property type="match status" value="1"/>
</dbReference>
<evidence type="ECO:0000256" key="3">
    <source>
        <dbReference type="ARBA" id="ARBA00023026"/>
    </source>
</evidence>
<organism evidence="6 7">
    <name type="scientific">Emericella nidulans (strain FGSC A4 / ATCC 38163 / CBS 112.46 / NRRL 194 / M139)</name>
    <name type="common">Aspergillus nidulans</name>
    <dbReference type="NCBI Taxonomy" id="227321"/>
    <lineage>
        <taxon>Eukaryota</taxon>
        <taxon>Fungi</taxon>
        <taxon>Dikarya</taxon>
        <taxon>Ascomycota</taxon>
        <taxon>Pezizomycotina</taxon>
        <taxon>Eurotiomycetes</taxon>
        <taxon>Eurotiomycetidae</taxon>
        <taxon>Eurotiales</taxon>
        <taxon>Aspergillaceae</taxon>
        <taxon>Aspergillus</taxon>
        <taxon>Aspergillus subgen. Nidulantes</taxon>
    </lineage>
</organism>
<dbReference type="OrthoDB" id="5985073at2759"/>
<dbReference type="InterPro" id="IPR052210">
    <property type="entry name" value="LysM1-like"/>
</dbReference>
<feature type="compositionally biased region" description="Low complexity" evidence="4">
    <location>
        <begin position="380"/>
        <end position="400"/>
    </location>
</feature>
<feature type="region of interest" description="Disordered" evidence="4">
    <location>
        <begin position="462"/>
        <end position="490"/>
    </location>
</feature>
<feature type="domain" description="LysM" evidence="5">
    <location>
        <begin position="327"/>
        <end position="373"/>
    </location>
</feature>
<dbReference type="PANTHER" id="PTHR34997:SF2">
    <property type="entry name" value="LYSM DOMAIN-CONTAINING PROTEIN-RELATED"/>
    <property type="match status" value="1"/>
</dbReference>
<keyword evidence="7" id="KW-1185">Reference proteome</keyword>
<dbReference type="GeneID" id="74896207"/>
<proteinExistence type="predicted"/>
<feature type="region of interest" description="Disordered" evidence="4">
    <location>
        <begin position="293"/>
        <end position="322"/>
    </location>
</feature>
<evidence type="ECO:0000313" key="6">
    <source>
        <dbReference type="EMBL" id="CBF89325.1"/>
    </source>
</evidence>
<dbReference type="STRING" id="227321.C8VSV8"/>
<dbReference type="HOGENOM" id="CLU_010591_7_0_1"/>
<dbReference type="CDD" id="cd00118">
    <property type="entry name" value="LysM"/>
    <property type="match status" value="4"/>
</dbReference>
<name>C8VSV8_EMENI</name>
<dbReference type="Pfam" id="PF01476">
    <property type="entry name" value="LysM"/>
    <property type="match status" value="2"/>
</dbReference>
<dbReference type="Proteomes" id="UP000000560">
    <property type="component" value="Chromosome VIII"/>
</dbReference>
<reference evidence="7" key="2">
    <citation type="journal article" date="2009" name="Fungal Genet. Biol.">
        <title>The 2008 update of the Aspergillus nidulans genome annotation: a community effort.</title>
        <authorList>
            <person name="Wortman J.R."/>
            <person name="Gilsenan J.M."/>
            <person name="Joardar V."/>
            <person name="Deegan J."/>
            <person name="Clutterbuck J."/>
            <person name="Andersen M.R."/>
            <person name="Archer D."/>
            <person name="Bencina M."/>
            <person name="Braus G."/>
            <person name="Coutinho P."/>
            <person name="von Dohren H."/>
            <person name="Doonan J."/>
            <person name="Driessen A.J."/>
            <person name="Durek P."/>
            <person name="Espeso E."/>
            <person name="Fekete E."/>
            <person name="Flipphi M."/>
            <person name="Estrada C.G."/>
            <person name="Geysens S."/>
            <person name="Goldman G."/>
            <person name="de Groot P.W."/>
            <person name="Hansen K."/>
            <person name="Harris S.D."/>
            <person name="Heinekamp T."/>
            <person name="Helmstaedt K."/>
            <person name="Henrissat B."/>
            <person name="Hofmann G."/>
            <person name="Homan T."/>
            <person name="Horio T."/>
            <person name="Horiuchi H."/>
            <person name="James S."/>
            <person name="Jones M."/>
            <person name="Karaffa L."/>
            <person name="Karanyi Z."/>
            <person name="Kato M."/>
            <person name="Keller N."/>
            <person name="Kelly D.E."/>
            <person name="Kiel J.A."/>
            <person name="Kim J.M."/>
            <person name="van der Klei I.J."/>
            <person name="Klis F.M."/>
            <person name="Kovalchuk A."/>
            <person name="Krasevec N."/>
            <person name="Kubicek C.P."/>
            <person name="Liu B."/>
            <person name="Maccabe A."/>
            <person name="Meyer V."/>
            <person name="Mirabito P."/>
            <person name="Miskei M."/>
            <person name="Mos M."/>
            <person name="Mullins J."/>
            <person name="Nelson D.R."/>
            <person name="Nielsen J."/>
            <person name="Oakley B.R."/>
            <person name="Osmani S.A."/>
            <person name="Pakula T."/>
            <person name="Paszewski A."/>
            <person name="Paulsen I."/>
            <person name="Pilsyk S."/>
            <person name="Pocsi I."/>
            <person name="Punt P.J."/>
            <person name="Ram A.F."/>
            <person name="Ren Q."/>
            <person name="Robellet X."/>
            <person name="Robson G."/>
            <person name="Seiboth B."/>
            <person name="van Solingen P."/>
            <person name="Specht T."/>
            <person name="Sun J."/>
            <person name="Taheri-Talesh N."/>
            <person name="Takeshita N."/>
            <person name="Ussery D."/>
            <person name="vanKuyk P.A."/>
            <person name="Visser H."/>
            <person name="van de Vondervoort P.J."/>
            <person name="de Vries R.P."/>
            <person name="Walton J."/>
            <person name="Xiang X."/>
            <person name="Xiong Y."/>
            <person name="Zeng A.P."/>
            <person name="Brandt B.W."/>
            <person name="Cornell M.J."/>
            <person name="van den Hondel C.A."/>
            <person name="Visser J."/>
            <person name="Oliver S.G."/>
            <person name="Turner G."/>
        </authorList>
    </citation>
    <scope>GENOME REANNOTATION</scope>
    <source>
        <strain evidence="7">FGSC A4 / ATCC 38163 / CBS 112.46 / NRRL 194 / M139</strain>
    </source>
</reference>
<gene>
    <name evidence="6" type="ORF">ANIA_10104</name>
</gene>
<feature type="compositionally biased region" description="Low complexity" evidence="4">
    <location>
        <begin position="462"/>
        <end position="484"/>
    </location>
</feature>
<keyword evidence="3" id="KW-0843">Virulence</keyword>
<dbReference type="EMBL" id="BN001308">
    <property type="protein sequence ID" value="CBF89325.1"/>
    <property type="molecule type" value="Genomic_DNA"/>
</dbReference>
<feature type="compositionally biased region" description="Polar residues" evidence="4">
    <location>
        <begin position="293"/>
        <end position="320"/>
    </location>
</feature>
<dbReference type="InterPro" id="IPR036779">
    <property type="entry name" value="LysM_dom_sf"/>
</dbReference>
<feature type="domain" description="LysM" evidence="5">
    <location>
        <begin position="58"/>
        <end position="103"/>
    </location>
</feature>
<dbReference type="AlphaFoldDB" id="C8VSV8"/>